<evidence type="ECO:0000256" key="7">
    <source>
        <dbReference type="ARBA" id="ARBA00024041"/>
    </source>
</evidence>
<dbReference type="InParanoid" id="H3GXQ1"/>
<evidence type="ECO:0000256" key="6">
    <source>
        <dbReference type="ARBA" id="ARBA00023136"/>
    </source>
</evidence>
<evidence type="ECO:0008006" key="12">
    <source>
        <dbReference type="Google" id="ProtNLM"/>
    </source>
</evidence>
<evidence type="ECO:0000313" key="10">
    <source>
        <dbReference type="EnsemblProtists" id="Phyra82397"/>
    </source>
</evidence>
<feature type="transmembrane region" description="Helical" evidence="9">
    <location>
        <begin position="102"/>
        <end position="124"/>
    </location>
</feature>
<feature type="region of interest" description="Disordered" evidence="8">
    <location>
        <begin position="1011"/>
        <end position="1031"/>
    </location>
</feature>
<dbReference type="AlphaFoldDB" id="H3GXQ1"/>
<feature type="transmembrane region" description="Helical" evidence="9">
    <location>
        <begin position="144"/>
        <end position="168"/>
    </location>
</feature>
<keyword evidence="6 9" id="KW-0472">Membrane</keyword>
<feature type="transmembrane region" description="Helical" evidence="9">
    <location>
        <begin position="270"/>
        <end position="292"/>
    </location>
</feature>
<keyword evidence="11" id="KW-1185">Reference proteome</keyword>
<dbReference type="Gene3D" id="3.30.530.20">
    <property type="match status" value="1"/>
</dbReference>
<evidence type="ECO:0000256" key="1">
    <source>
        <dbReference type="ARBA" id="ARBA00004651"/>
    </source>
</evidence>
<dbReference type="Gene3D" id="1.20.1740.10">
    <property type="entry name" value="Amino acid/polyamine transporter I"/>
    <property type="match status" value="1"/>
</dbReference>
<sequence length="1079" mass="118390">MTMTAGFVSDIECLDTAVLDADGAYRKSNGAPMHHRIMGTLSVVAVAYFFGCGGPLGSEPIISSAGPAIGLPAMVLYPLLVTGPYAFIVAELCCAFPEDGGFTVWVFNALGPFWGFQVGYWSWIAGIFNTALLPGYLLEVLSDYYDVSISSGVASYAVKVALALLFTFPCLVGTRVVSRTCVLLLALVLLPVLVFTIWGYSRARDFGDLFEVRHETNIILEDRGDDEQVGAVEIDWALLLNSLFWAFDGINMASVFGGEVSNPARVYPHAIAFTVGLTLITYLVPMPAAILVDDPNWTYFTHDSYPALADAIGGSVLKAFFVFSSCCSVAGLFVSGIFCKSFQLSGMSDVQLLPHCFAWRSTRFDAPYVSISITALFTIALLGVDFNDLLPMTNAFAGAVQLLIILAAIRLRKLLPYIPRPVRVPGGKRMLSLLAVLPTIVLCYIVFDTFRSMTSTLIILAFLVPGVAIHCELEKDADIGPISMQTSHGLGHRVTYSPNAMHEFDRHTHASRGDVDTSKWKVVGSRDGLQVYREREAGATGAATADALPRGSTVAPLTPPGVLLTGFARGKVENVLDAVITKSQEDLALLLSFMHHESVVDCAVLHTIEAPTESDPFHFLGIKYCARRAPAAGSRLVKHRDSVYLEFTGYTETARGERLGFNLMHSVELAEFPPLTARNSTRTLHSVRYLYRQLSENVVEVFMQGDVDVSGMAFTAYTNDALFGLSTLVACAEAKRLTQMWRAQQARNDSQKQRKWQAKRGSTALECSMCRQKQKLFGGASLAACELCANSICTRCRSDKKVFEPDANGIIGKFRKVSACKCCILAANKARSQPEEPQMRIVMSEHLQRDREGSRVRRRGTSSPGSLGTRSRADSNCPSAFSGEFSQAQQVNVRLRNESQASTASTESFSSSRECPVVPVSLMGMHVDAHEYQLVYTFIDQQVELHQQRRVNIVKTSTERAHPTQQVGGQKQQQLQLTLRDHHLQSSDLTPNRQQALVACSRHSTLRRVASTGSAGDYSTGDTHAAPSSQQSDLYARMVELNRVAESTYNTTQDNNVYLSQMRSRRRGTSVSRYYNSCM</sequence>
<feature type="region of interest" description="Disordered" evidence="8">
    <location>
        <begin position="845"/>
        <end position="879"/>
    </location>
</feature>
<dbReference type="Proteomes" id="UP000005238">
    <property type="component" value="Unassembled WGS sequence"/>
</dbReference>
<dbReference type="PANTHER" id="PTHR45826">
    <property type="entry name" value="POLYAMINE TRANSPORTER PUT1"/>
    <property type="match status" value="1"/>
</dbReference>
<dbReference type="VEuPathDB" id="FungiDB:KRP23_12650"/>
<proteinExistence type="inferred from homology"/>
<dbReference type="InterPro" id="IPR023393">
    <property type="entry name" value="START-like_dom_sf"/>
</dbReference>
<feature type="transmembrane region" description="Helical" evidence="9">
    <location>
        <begin position="430"/>
        <end position="447"/>
    </location>
</feature>
<feature type="transmembrane region" description="Helical" evidence="9">
    <location>
        <begin position="180"/>
        <end position="200"/>
    </location>
</feature>
<protein>
    <recommendedName>
        <fullName evidence="12">FYVE-type domain-containing protein</fullName>
    </recommendedName>
</protein>
<feature type="transmembrane region" description="Helical" evidence="9">
    <location>
        <begin position="69"/>
        <end position="90"/>
    </location>
</feature>
<dbReference type="Pfam" id="PF13520">
    <property type="entry name" value="AA_permease_2"/>
    <property type="match status" value="1"/>
</dbReference>
<reference evidence="11" key="1">
    <citation type="journal article" date="2006" name="Science">
        <title>Phytophthora genome sequences uncover evolutionary origins and mechanisms of pathogenesis.</title>
        <authorList>
            <person name="Tyler B.M."/>
            <person name="Tripathy S."/>
            <person name="Zhang X."/>
            <person name="Dehal P."/>
            <person name="Jiang R.H."/>
            <person name="Aerts A."/>
            <person name="Arredondo F.D."/>
            <person name="Baxter L."/>
            <person name="Bensasson D."/>
            <person name="Beynon J.L."/>
            <person name="Chapman J."/>
            <person name="Damasceno C.M."/>
            <person name="Dorrance A.E."/>
            <person name="Dou D."/>
            <person name="Dickerman A.W."/>
            <person name="Dubchak I.L."/>
            <person name="Garbelotto M."/>
            <person name="Gijzen M."/>
            <person name="Gordon S.G."/>
            <person name="Govers F."/>
            <person name="Grunwald N.J."/>
            <person name="Huang W."/>
            <person name="Ivors K.L."/>
            <person name="Jones R.W."/>
            <person name="Kamoun S."/>
            <person name="Krampis K."/>
            <person name="Lamour K.H."/>
            <person name="Lee M.K."/>
            <person name="McDonald W.H."/>
            <person name="Medina M."/>
            <person name="Meijer H.J."/>
            <person name="Nordberg E.K."/>
            <person name="Maclean D.J."/>
            <person name="Ospina-Giraldo M.D."/>
            <person name="Morris P.F."/>
            <person name="Phuntumart V."/>
            <person name="Putnam N.H."/>
            <person name="Rash S."/>
            <person name="Rose J.K."/>
            <person name="Sakihama Y."/>
            <person name="Salamov A.A."/>
            <person name="Savidor A."/>
            <person name="Scheuring C.F."/>
            <person name="Smith B.M."/>
            <person name="Sobral B.W."/>
            <person name="Terry A."/>
            <person name="Torto-Alalibo T.A."/>
            <person name="Win J."/>
            <person name="Xu Z."/>
            <person name="Zhang H."/>
            <person name="Grigoriev I.V."/>
            <person name="Rokhsar D.S."/>
            <person name="Boore J.L."/>
        </authorList>
    </citation>
    <scope>NUCLEOTIDE SEQUENCE [LARGE SCALE GENOMIC DNA]</scope>
    <source>
        <strain evidence="11">Pr102</strain>
    </source>
</reference>
<comment type="subcellular location">
    <subcellularLocation>
        <location evidence="1">Cell membrane</location>
        <topology evidence="1">Multi-pass membrane protein</topology>
    </subcellularLocation>
</comment>
<accession>H3GXQ1</accession>
<evidence type="ECO:0000256" key="2">
    <source>
        <dbReference type="ARBA" id="ARBA00022448"/>
    </source>
</evidence>
<evidence type="ECO:0000256" key="4">
    <source>
        <dbReference type="ARBA" id="ARBA00022692"/>
    </source>
</evidence>
<dbReference type="PANTHER" id="PTHR45826:SF2">
    <property type="entry name" value="AMINO ACID TRANSPORTER"/>
    <property type="match status" value="1"/>
</dbReference>
<feature type="transmembrane region" description="Helical" evidence="9">
    <location>
        <begin position="366"/>
        <end position="384"/>
    </location>
</feature>
<feature type="compositionally biased region" description="Polar residues" evidence="8">
    <location>
        <begin position="1020"/>
        <end position="1031"/>
    </location>
</feature>
<dbReference type="STRING" id="164328.H3GXQ1"/>
<feature type="transmembrane region" description="Helical" evidence="9">
    <location>
        <begin position="390"/>
        <end position="409"/>
    </location>
</feature>
<keyword evidence="5 9" id="KW-1133">Transmembrane helix</keyword>
<dbReference type="InterPro" id="IPR002293">
    <property type="entry name" value="AA/rel_permease1"/>
</dbReference>
<feature type="transmembrane region" description="Helical" evidence="9">
    <location>
        <begin position="236"/>
        <end position="258"/>
    </location>
</feature>
<dbReference type="InterPro" id="IPR044566">
    <property type="entry name" value="RMV1-like"/>
</dbReference>
<name>H3GXQ1_PHYRM</name>
<dbReference type="EnsemblProtists" id="Phyra82397">
    <property type="protein sequence ID" value="Phyra82397"/>
    <property type="gene ID" value="Phyra82397"/>
</dbReference>
<comment type="similarity">
    <text evidence="7">Belongs to the amino acid-polyamine-organocation (APC) superfamily. Polyamine:cation symporter (PHS) (TC 2.A.3.12) family.</text>
</comment>
<dbReference type="HOGENOM" id="CLU_291608_0_0_1"/>
<dbReference type="eggNOG" id="KOG1287">
    <property type="taxonomic scope" value="Eukaryota"/>
</dbReference>
<dbReference type="VEuPathDB" id="FungiDB:KRP23_12651"/>
<dbReference type="VEuPathDB" id="FungiDB:KRP22_14311"/>
<keyword evidence="2" id="KW-0813">Transport</keyword>
<feature type="transmembrane region" description="Helical" evidence="9">
    <location>
        <begin position="37"/>
        <end position="57"/>
    </location>
</feature>
<evidence type="ECO:0000256" key="5">
    <source>
        <dbReference type="ARBA" id="ARBA00022989"/>
    </source>
</evidence>
<feature type="transmembrane region" description="Helical" evidence="9">
    <location>
        <begin position="312"/>
        <end position="338"/>
    </location>
</feature>
<keyword evidence="3" id="KW-1003">Cell membrane</keyword>
<dbReference type="VEuPathDB" id="FungiDB:KRP22_14312"/>
<evidence type="ECO:0000256" key="3">
    <source>
        <dbReference type="ARBA" id="ARBA00022475"/>
    </source>
</evidence>
<keyword evidence="4 9" id="KW-0812">Transmembrane</keyword>
<organism evidence="10 11">
    <name type="scientific">Phytophthora ramorum</name>
    <name type="common">Sudden oak death agent</name>
    <dbReference type="NCBI Taxonomy" id="164328"/>
    <lineage>
        <taxon>Eukaryota</taxon>
        <taxon>Sar</taxon>
        <taxon>Stramenopiles</taxon>
        <taxon>Oomycota</taxon>
        <taxon>Peronosporomycetes</taxon>
        <taxon>Peronosporales</taxon>
        <taxon>Peronosporaceae</taxon>
        <taxon>Phytophthora</taxon>
    </lineage>
</organism>
<dbReference type="GO" id="GO:0015203">
    <property type="term" value="F:polyamine transmembrane transporter activity"/>
    <property type="evidence" value="ECO:0007669"/>
    <property type="project" value="UniProtKB-ARBA"/>
</dbReference>
<evidence type="ECO:0000256" key="8">
    <source>
        <dbReference type="SAM" id="MobiDB-lite"/>
    </source>
</evidence>
<evidence type="ECO:0000256" key="9">
    <source>
        <dbReference type="SAM" id="Phobius"/>
    </source>
</evidence>
<reference evidence="10" key="2">
    <citation type="submission" date="2015-06" db="UniProtKB">
        <authorList>
            <consortium name="EnsemblProtists"/>
        </authorList>
    </citation>
    <scope>IDENTIFICATION</scope>
    <source>
        <strain evidence="10">Pr102</strain>
    </source>
</reference>
<feature type="compositionally biased region" description="Basic and acidic residues" evidence="8">
    <location>
        <begin position="846"/>
        <end position="855"/>
    </location>
</feature>
<dbReference type="EMBL" id="DS566068">
    <property type="status" value="NOT_ANNOTATED_CDS"/>
    <property type="molecule type" value="Genomic_DNA"/>
</dbReference>
<dbReference type="GO" id="GO:0005886">
    <property type="term" value="C:plasma membrane"/>
    <property type="evidence" value="ECO:0007669"/>
    <property type="project" value="UniProtKB-SubCell"/>
</dbReference>
<evidence type="ECO:0000313" key="11">
    <source>
        <dbReference type="Proteomes" id="UP000005238"/>
    </source>
</evidence>